<dbReference type="GO" id="GO:0016810">
    <property type="term" value="F:hydrolase activity, acting on carbon-nitrogen (but not peptide) bonds"/>
    <property type="evidence" value="ECO:0007669"/>
    <property type="project" value="InterPro"/>
</dbReference>
<dbReference type="EMBL" id="BMQL01000009">
    <property type="protein sequence ID" value="GGR07560.1"/>
    <property type="molecule type" value="Genomic_DNA"/>
</dbReference>
<dbReference type="PROSITE" id="PS51677">
    <property type="entry name" value="NODB"/>
    <property type="match status" value="1"/>
</dbReference>
<dbReference type="Pfam" id="PF01522">
    <property type="entry name" value="Polysacc_deac_1"/>
    <property type="match status" value="1"/>
</dbReference>
<comment type="subcellular location">
    <subcellularLocation>
        <location evidence="1">Secreted</location>
    </subcellularLocation>
</comment>
<evidence type="ECO:0000256" key="1">
    <source>
        <dbReference type="ARBA" id="ARBA00004613"/>
    </source>
</evidence>
<dbReference type="Proteomes" id="UP000603865">
    <property type="component" value="Unassembled WGS sequence"/>
</dbReference>
<dbReference type="PANTHER" id="PTHR34216">
    <property type="match status" value="1"/>
</dbReference>
<dbReference type="GO" id="GO:0005975">
    <property type="term" value="P:carbohydrate metabolic process"/>
    <property type="evidence" value="ECO:0007669"/>
    <property type="project" value="InterPro"/>
</dbReference>
<evidence type="ECO:0000313" key="4">
    <source>
        <dbReference type="EMBL" id="GGR07560.1"/>
    </source>
</evidence>
<evidence type="ECO:0000259" key="3">
    <source>
        <dbReference type="PROSITE" id="PS51677"/>
    </source>
</evidence>
<sequence length="549" mass="58863">MNLGRGLIFVTVLAGLVLAGDVGWQQIRRQSENGPHLQAVVPAVTPPVPVLDLPSVPNLGSSEYREVNPLALKQATPVFTYHDIIRSRQQKGAVWFDCTIAEFEDQMRFLSQHGAHVITLAQLQTHLTRGTPLPPHAVVLTFDDSYQGFFDLAYPVLRRYGYPAAVFVHTNYVGVQTGDHPKMSWDELQQLDQEGLVTIGAHTRSHPADLALLSVAQQDDELRGSKAVLEQHLGHVVNFQTYANGKGDATTFERARLAGYTLGFLEFWGPVEQSPGIMQLNRYIHIQMPRGWNEAYGPDALPTATALPLMSAAPVQQQVVWAGGLRLVLERGGQLQPRQIAGRPELTALVQGRQPGEAAPLLLDVSTSLSSGTVSPLLTPLSAFTLPTDQPTLDALQGRPLVLWSSSGLAILPFATPLMGNEAALRSILPGVNGAFLGGVWLVHGGAALTPTALSNHPYTGLQTAQQRAFLGVDAQGKLVVGVSLTPVSVPRLAAAAAGLNLKEAVMLDSRFTATLAWANLGRSTRAPLLPAGEIPGTVLQVQATAQQP</sequence>
<comment type="caution">
    <text evidence="4">The sequence shown here is derived from an EMBL/GenBank/DDBJ whole genome shotgun (WGS) entry which is preliminary data.</text>
</comment>
<dbReference type="GO" id="GO:0005576">
    <property type="term" value="C:extracellular region"/>
    <property type="evidence" value="ECO:0007669"/>
    <property type="project" value="UniProtKB-SubCell"/>
</dbReference>
<protein>
    <recommendedName>
        <fullName evidence="3">NodB homology domain-containing protein</fullName>
    </recommendedName>
</protein>
<dbReference type="SUPFAM" id="SSF88713">
    <property type="entry name" value="Glycoside hydrolase/deacetylase"/>
    <property type="match status" value="1"/>
</dbReference>
<feature type="domain" description="NodB homology" evidence="3">
    <location>
        <begin position="136"/>
        <end position="271"/>
    </location>
</feature>
<dbReference type="InterPro" id="IPR011330">
    <property type="entry name" value="Glyco_hydro/deAcase_b/a-brl"/>
</dbReference>
<gene>
    <name evidence="4" type="ORF">GCM10008957_20310</name>
</gene>
<dbReference type="AlphaFoldDB" id="A0A918C6S1"/>
<organism evidence="4 5">
    <name type="scientific">Deinococcus ruber</name>
    <dbReference type="NCBI Taxonomy" id="1848197"/>
    <lineage>
        <taxon>Bacteria</taxon>
        <taxon>Thermotogati</taxon>
        <taxon>Deinococcota</taxon>
        <taxon>Deinococci</taxon>
        <taxon>Deinococcales</taxon>
        <taxon>Deinococcaceae</taxon>
        <taxon>Deinococcus</taxon>
    </lineage>
</organism>
<evidence type="ECO:0000313" key="5">
    <source>
        <dbReference type="Proteomes" id="UP000603865"/>
    </source>
</evidence>
<dbReference type="Gene3D" id="3.20.20.370">
    <property type="entry name" value="Glycoside hydrolase/deacetylase"/>
    <property type="match status" value="1"/>
</dbReference>
<dbReference type="InterPro" id="IPR051398">
    <property type="entry name" value="Polysacch_Deacetylase"/>
</dbReference>
<proteinExistence type="predicted"/>
<dbReference type="RefSeq" id="WP_189089962.1">
    <property type="nucleotide sequence ID" value="NZ_BMQL01000009.1"/>
</dbReference>
<keyword evidence="2" id="KW-0732">Signal</keyword>
<accession>A0A918C6S1</accession>
<dbReference type="PANTHER" id="PTHR34216:SF3">
    <property type="entry name" value="POLY-BETA-1,6-N-ACETYL-D-GLUCOSAMINE N-DEACETYLASE"/>
    <property type="match status" value="1"/>
</dbReference>
<keyword evidence="5" id="KW-1185">Reference proteome</keyword>
<name>A0A918C6S1_9DEIO</name>
<reference evidence="4" key="1">
    <citation type="journal article" date="2014" name="Int. J. Syst. Evol. Microbiol.">
        <title>Complete genome sequence of Corynebacterium casei LMG S-19264T (=DSM 44701T), isolated from a smear-ripened cheese.</title>
        <authorList>
            <consortium name="US DOE Joint Genome Institute (JGI-PGF)"/>
            <person name="Walter F."/>
            <person name="Albersmeier A."/>
            <person name="Kalinowski J."/>
            <person name="Ruckert C."/>
        </authorList>
    </citation>
    <scope>NUCLEOTIDE SEQUENCE</scope>
    <source>
        <strain evidence="4">JCM 31311</strain>
    </source>
</reference>
<dbReference type="CDD" id="cd10918">
    <property type="entry name" value="CE4_NodB_like_5s_6s"/>
    <property type="match status" value="1"/>
</dbReference>
<evidence type="ECO:0000256" key="2">
    <source>
        <dbReference type="ARBA" id="ARBA00022729"/>
    </source>
</evidence>
<dbReference type="InterPro" id="IPR002509">
    <property type="entry name" value="NODB_dom"/>
</dbReference>
<reference evidence="4" key="2">
    <citation type="submission" date="2020-09" db="EMBL/GenBank/DDBJ databases">
        <authorList>
            <person name="Sun Q."/>
            <person name="Ohkuma M."/>
        </authorList>
    </citation>
    <scope>NUCLEOTIDE SEQUENCE</scope>
    <source>
        <strain evidence="4">JCM 31311</strain>
    </source>
</reference>